<evidence type="ECO:0000256" key="4">
    <source>
        <dbReference type="ARBA" id="ARBA00022771"/>
    </source>
</evidence>
<feature type="domain" description="C2H2-type" evidence="9">
    <location>
        <begin position="272"/>
        <end position="300"/>
    </location>
</feature>
<evidence type="ECO:0000256" key="6">
    <source>
        <dbReference type="ARBA" id="ARBA00023242"/>
    </source>
</evidence>
<evidence type="ECO:0000313" key="11">
    <source>
        <dbReference type="EMBL" id="CAK1547010.1"/>
    </source>
</evidence>
<keyword evidence="12" id="KW-1185">Reference proteome</keyword>
<dbReference type="PROSITE" id="PS00028">
    <property type="entry name" value="ZINC_FINGER_C2H2_1"/>
    <property type="match status" value="7"/>
</dbReference>
<protein>
    <submittedName>
        <fullName evidence="11">Uncharacterized protein</fullName>
    </submittedName>
</protein>
<feature type="domain" description="C2H2-type" evidence="9">
    <location>
        <begin position="188"/>
        <end position="216"/>
    </location>
</feature>
<accession>A0AAV1JF16</accession>
<dbReference type="GO" id="GO:0005634">
    <property type="term" value="C:nucleus"/>
    <property type="evidence" value="ECO:0007669"/>
    <property type="project" value="UniProtKB-SubCell"/>
</dbReference>
<dbReference type="SMART" id="SM00868">
    <property type="entry name" value="zf-AD"/>
    <property type="match status" value="1"/>
</dbReference>
<keyword evidence="6" id="KW-0539">Nucleus</keyword>
<feature type="domain" description="C2H2-type" evidence="9">
    <location>
        <begin position="243"/>
        <end position="271"/>
    </location>
</feature>
<feature type="domain" description="C2H2-type" evidence="9">
    <location>
        <begin position="329"/>
        <end position="356"/>
    </location>
</feature>
<dbReference type="PROSITE" id="PS51915">
    <property type="entry name" value="ZAD"/>
    <property type="match status" value="1"/>
</dbReference>
<dbReference type="Proteomes" id="UP001497472">
    <property type="component" value="Unassembled WGS sequence"/>
</dbReference>
<feature type="binding site" evidence="8">
    <location>
        <position position="54"/>
    </location>
    <ligand>
        <name>Zn(2+)</name>
        <dbReference type="ChEBI" id="CHEBI:29105"/>
    </ligand>
</feature>
<dbReference type="Pfam" id="PF07776">
    <property type="entry name" value="zf-AD"/>
    <property type="match status" value="1"/>
</dbReference>
<keyword evidence="3" id="KW-0677">Repeat</keyword>
<dbReference type="PANTHER" id="PTHR24394">
    <property type="entry name" value="ZINC FINGER PROTEIN"/>
    <property type="match status" value="1"/>
</dbReference>
<evidence type="ECO:0000313" key="12">
    <source>
        <dbReference type="Proteomes" id="UP001497472"/>
    </source>
</evidence>
<dbReference type="Pfam" id="PF13894">
    <property type="entry name" value="zf-C2H2_4"/>
    <property type="match status" value="1"/>
</dbReference>
<dbReference type="Gene3D" id="3.30.160.60">
    <property type="entry name" value="Classic Zinc Finger"/>
    <property type="match status" value="5"/>
</dbReference>
<dbReference type="AlphaFoldDB" id="A0AAV1JF16"/>
<evidence type="ECO:0000256" key="1">
    <source>
        <dbReference type="ARBA" id="ARBA00004123"/>
    </source>
</evidence>
<dbReference type="InterPro" id="IPR036236">
    <property type="entry name" value="Znf_C2H2_sf"/>
</dbReference>
<evidence type="ECO:0000256" key="8">
    <source>
        <dbReference type="PROSITE-ProRule" id="PRU01263"/>
    </source>
</evidence>
<evidence type="ECO:0000256" key="2">
    <source>
        <dbReference type="ARBA" id="ARBA00022723"/>
    </source>
</evidence>
<dbReference type="FunFam" id="3.30.160.60:FF:002343">
    <property type="entry name" value="Zinc finger protein 33A"/>
    <property type="match status" value="1"/>
</dbReference>
<dbReference type="GO" id="GO:0008270">
    <property type="term" value="F:zinc ion binding"/>
    <property type="evidence" value="ECO:0007669"/>
    <property type="project" value="UniProtKB-UniRule"/>
</dbReference>
<feature type="binding site" evidence="8">
    <location>
        <position position="5"/>
    </location>
    <ligand>
        <name>Zn(2+)</name>
        <dbReference type="ChEBI" id="CHEBI:29105"/>
    </ligand>
</feature>
<dbReference type="SMART" id="SM00355">
    <property type="entry name" value="ZnF_C2H2"/>
    <property type="match status" value="9"/>
</dbReference>
<dbReference type="PANTHER" id="PTHR24394:SF0">
    <property type="entry name" value="ZINC FINGER AND BTB DOMAIN-CONTAINING PROTEIN 40"/>
    <property type="match status" value="1"/>
</dbReference>
<evidence type="ECO:0000256" key="5">
    <source>
        <dbReference type="ARBA" id="ARBA00022833"/>
    </source>
</evidence>
<dbReference type="Pfam" id="PF00096">
    <property type="entry name" value="zf-C2H2"/>
    <property type="match status" value="3"/>
</dbReference>
<dbReference type="SUPFAM" id="SSF57667">
    <property type="entry name" value="beta-beta-alpha zinc fingers"/>
    <property type="match status" value="4"/>
</dbReference>
<feature type="domain" description="ZAD" evidence="10">
    <location>
        <begin position="3"/>
        <end position="81"/>
    </location>
</feature>
<dbReference type="InterPro" id="IPR013087">
    <property type="entry name" value="Znf_C2H2_type"/>
</dbReference>
<feature type="binding site" evidence="8">
    <location>
        <position position="57"/>
    </location>
    <ligand>
        <name>Zn(2+)</name>
        <dbReference type="ChEBI" id="CHEBI:29105"/>
    </ligand>
</feature>
<organism evidence="11 12">
    <name type="scientific">Leptosia nina</name>
    <dbReference type="NCBI Taxonomy" id="320188"/>
    <lineage>
        <taxon>Eukaryota</taxon>
        <taxon>Metazoa</taxon>
        <taxon>Ecdysozoa</taxon>
        <taxon>Arthropoda</taxon>
        <taxon>Hexapoda</taxon>
        <taxon>Insecta</taxon>
        <taxon>Pterygota</taxon>
        <taxon>Neoptera</taxon>
        <taxon>Endopterygota</taxon>
        <taxon>Lepidoptera</taxon>
        <taxon>Glossata</taxon>
        <taxon>Ditrysia</taxon>
        <taxon>Papilionoidea</taxon>
        <taxon>Pieridae</taxon>
        <taxon>Pierinae</taxon>
        <taxon>Leptosia</taxon>
    </lineage>
</organism>
<keyword evidence="2 8" id="KW-0479">Metal-binding</keyword>
<keyword evidence="5 8" id="KW-0862">Zinc</keyword>
<feature type="domain" description="C2H2-type" evidence="9">
    <location>
        <begin position="386"/>
        <end position="414"/>
    </location>
</feature>
<reference evidence="11 12" key="1">
    <citation type="submission" date="2023-11" db="EMBL/GenBank/DDBJ databases">
        <authorList>
            <person name="Okamura Y."/>
        </authorList>
    </citation>
    <scope>NUCLEOTIDE SEQUENCE [LARGE SCALE GENOMIC DNA]</scope>
</reference>
<sequence>MGFSCRTCLITDVCNDINELPTGIQGDSVTGAEIMLFCLDIMITSEPNLSTKLCKDCFIKIIDIYKFKRQALHNDSHMRNLDDDAYPNGTSPETKHKIQIKLEDGIEDEIASNGFESDDEFLSVLKSVKYEFVPEEAKENVSSNVKEECVNKKKTKAVRQVCEACGKTYKNLREHMKVHLPPGKQKTYKCKYCDKVFAQCTGRYRHTKIKHLGYREHCKLCDKDVVCLKSHNAIKHDESKMKFVCEVCGRRFLSPSKVKEHKVTAHTKERLYPCGICDKTFGTKTTALHHRRQVHDKEKKHLCQICSKRFFKKYHLDVHIRSHTKEKPYECTECGKWYSSCTTLKSHQLTHTALKKIRCKHCNMSFTLQKYLNRHYLSVHAKEKKYQCNYCEVSFSRSDHRNRHQRTAHERNLTS</sequence>
<dbReference type="InterPro" id="IPR012934">
    <property type="entry name" value="Znf_AD"/>
</dbReference>
<evidence type="ECO:0000259" key="9">
    <source>
        <dbReference type="PROSITE" id="PS50157"/>
    </source>
</evidence>
<feature type="domain" description="C2H2-type" evidence="9">
    <location>
        <begin position="301"/>
        <end position="328"/>
    </location>
</feature>
<gene>
    <name evidence="11" type="ORF">LNINA_LOCUS6511</name>
</gene>
<name>A0AAV1JF16_9NEOP</name>
<evidence type="ECO:0000256" key="7">
    <source>
        <dbReference type="PROSITE-ProRule" id="PRU00042"/>
    </source>
</evidence>
<comment type="subcellular location">
    <subcellularLocation>
        <location evidence="1">Nucleus</location>
    </subcellularLocation>
</comment>
<dbReference type="SUPFAM" id="SSF57716">
    <property type="entry name" value="Glucocorticoid receptor-like (DNA-binding domain)"/>
    <property type="match status" value="1"/>
</dbReference>
<feature type="binding site" evidence="8">
    <location>
        <position position="8"/>
    </location>
    <ligand>
        <name>Zn(2+)</name>
        <dbReference type="ChEBI" id="CHEBI:29105"/>
    </ligand>
</feature>
<dbReference type="FunFam" id="3.30.160.60:FF:000100">
    <property type="entry name" value="Zinc finger 45-like"/>
    <property type="match status" value="1"/>
</dbReference>
<proteinExistence type="predicted"/>
<comment type="caution">
    <text evidence="11">The sequence shown here is derived from an EMBL/GenBank/DDBJ whole genome shotgun (WGS) entry which is preliminary data.</text>
</comment>
<keyword evidence="4 7" id="KW-0863">Zinc-finger</keyword>
<dbReference type="GO" id="GO:0000981">
    <property type="term" value="F:DNA-binding transcription factor activity, RNA polymerase II-specific"/>
    <property type="evidence" value="ECO:0007669"/>
    <property type="project" value="TreeGrafter"/>
</dbReference>
<evidence type="ECO:0000256" key="3">
    <source>
        <dbReference type="ARBA" id="ARBA00022737"/>
    </source>
</evidence>
<evidence type="ECO:0000259" key="10">
    <source>
        <dbReference type="PROSITE" id="PS51915"/>
    </source>
</evidence>
<dbReference type="EMBL" id="CAVLEF010000009">
    <property type="protein sequence ID" value="CAK1547010.1"/>
    <property type="molecule type" value="Genomic_DNA"/>
</dbReference>
<feature type="domain" description="C2H2-type" evidence="9">
    <location>
        <begin position="357"/>
        <end position="385"/>
    </location>
</feature>
<dbReference type="PROSITE" id="PS50157">
    <property type="entry name" value="ZINC_FINGER_C2H2_2"/>
    <property type="match status" value="7"/>
</dbReference>